<dbReference type="PROSITE" id="PS50022">
    <property type="entry name" value="FA58C_3"/>
    <property type="match status" value="1"/>
</dbReference>
<dbReference type="SUPFAM" id="SSF49785">
    <property type="entry name" value="Galactose-binding domain-like"/>
    <property type="match status" value="2"/>
</dbReference>
<dbReference type="EMBL" id="NPZB01000002">
    <property type="protein sequence ID" value="PNS08210.1"/>
    <property type="molecule type" value="Genomic_DNA"/>
</dbReference>
<evidence type="ECO:0000313" key="3">
    <source>
        <dbReference type="Proteomes" id="UP000236220"/>
    </source>
</evidence>
<organism evidence="2 3">
    <name type="scientific">Solilutibacter silvestris</name>
    <dbReference type="NCBI Taxonomy" id="1645665"/>
    <lineage>
        <taxon>Bacteria</taxon>
        <taxon>Pseudomonadati</taxon>
        <taxon>Pseudomonadota</taxon>
        <taxon>Gammaproteobacteria</taxon>
        <taxon>Lysobacterales</taxon>
        <taxon>Lysobacteraceae</taxon>
        <taxon>Solilutibacter</taxon>
    </lineage>
</organism>
<protein>
    <submittedName>
        <fullName evidence="2">F5/8-type C domain-containing protein</fullName>
    </submittedName>
</protein>
<sequence>MLVGLTMLAATGVHAQDRRILDDFSDISRWTAVASDGVGAKIRQVDGPGGKALCLDYDFRGRSGYAVARRALPLRYPDNYAFDLQWRGTGPANHIEFKLGDASGDNVWWSRKPSLELPSAWTPLRIRKRQIDFAWGPASDPMLKESASFELTVSAAKGGAGQACIADLGFRELPPVAAPGPIHATADVSLPDGGASAAVDGSAATAWRAPVGEHALTLDFGAAREFGGLRLQWLPGLHASDYAIDLSDDGKHWQTARNVHGGDGDVDLLWLPESESRYLRLRVLRSASDKGYALAEAVLQPLAMGASPTAFLETVASSARRGLWPRGFSGEQPYWTLLGISGGHQHGLMGEDGAVELGRGQSSIEPFVIEDGARDHDKLVTWADVRTGQSLQDDALPIPSVQWMHPRWTLDITSFADGKPGTSRLITRYRLRNTTTKPMKIALALALRPLQVNPPKQFLSTPGGHAPVHALAFNGKRIELDGKDRVQLAQAPDAAFAGHFDGGEIAARLDRGETSGAPAANDADGLASGAAIYRMTLKPGETREFDWSARMEGDAVTLSPGDAARAQARVAAQWRAMLGRVRVDVPAEGRHLANSVKTALAWMLISRDGPRLQPGTRSYARSWIRDGAMIGDVLLAFGHDDAVSDFLRWYAPYQFDNGKVPCCVDERGSDPVPENDSHGELIHAIAQHYRYTSDRALLETMWPRVRNAVAYMDQLRKENDAKPDAIANPALRGLMPASISHEGYSAKPMHSYFDDAWALRGYRDAADIAGWLGHKAEQSRYVRDADEFERAFLASIRLASAQHKIDFIPGAAELGDFDATSTSVLLSPADMRERLPPDLLRNTFEQYWTRFDQRRSGQLEWKDYTPYELRVVGTFVRLGWRVRAVDAMTWFLSQQQPPQWNQWAEVVSRTPRTPFFVGDLPHAWVESEFARSALDMFAYVDDGGRMVLAAGLPPSWLTGRGIGIHGMRTPWGRLDYTLRQNDKRLQLSFSGDAKPRQGFLLPWPYPDRKPGMTRIDGRPARWINGTLAIPANARRVEIAIAQ</sequence>
<dbReference type="InterPro" id="IPR008928">
    <property type="entry name" value="6-hairpin_glycosidase_sf"/>
</dbReference>
<dbReference type="SUPFAM" id="SSF48208">
    <property type="entry name" value="Six-hairpin glycosidases"/>
    <property type="match status" value="1"/>
</dbReference>
<dbReference type="GO" id="GO:0005975">
    <property type="term" value="P:carbohydrate metabolic process"/>
    <property type="evidence" value="ECO:0007669"/>
    <property type="project" value="InterPro"/>
</dbReference>
<name>A0A2K1PZK3_9GAMM</name>
<dbReference type="Gene3D" id="2.60.120.260">
    <property type="entry name" value="Galactose-binding domain-like"/>
    <property type="match status" value="1"/>
</dbReference>
<dbReference type="Pfam" id="PF00754">
    <property type="entry name" value="F5_F8_type_C"/>
    <property type="match status" value="1"/>
</dbReference>
<accession>A0A2K1PZK3</accession>
<dbReference type="Pfam" id="PF17389">
    <property type="entry name" value="Bac_rhamnosid6H"/>
    <property type="match status" value="1"/>
</dbReference>
<reference evidence="2 3" key="1">
    <citation type="submission" date="2017-08" db="EMBL/GenBank/DDBJ databases">
        <title>Lysobacter sylvestris genome.</title>
        <authorList>
            <person name="Zhang D.-C."/>
            <person name="Albuquerque L."/>
            <person name="Franca L."/>
            <person name="Froufe H.J.C."/>
            <person name="Barroso C."/>
            <person name="Egas C."/>
            <person name="Da Costa M."/>
            <person name="Margesin R."/>
        </authorList>
    </citation>
    <scope>NUCLEOTIDE SEQUENCE [LARGE SCALE GENOMIC DNA]</scope>
    <source>
        <strain evidence="2 3">AM20-91</strain>
    </source>
</reference>
<evidence type="ECO:0000313" key="2">
    <source>
        <dbReference type="EMBL" id="PNS08210.1"/>
    </source>
</evidence>
<proteinExistence type="predicted"/>
<feature type="domain" description="F5/8 type C" evidence="1">
    <location>
        <begin position="163"/>
        <end position="300"/>
    </location>
</feature>
<dbReference type="AlphaFoldDB" id="A0A2K1PZK3"/>
<dbReference type="InterPro" id="IPR008979">
    <property type="entry name" value="Galactose-bd-like_sf"/>
</dbReference>
<evidence type="ECO:0000259" key="1">
    <source>
        <dbReference type="PROSITE" id="PS50022"/>
    </source>
</evidence>
<dbReference type="Gene3D" id="1.50.10.10">
    <property type="match status" value="1"/>
</dbReference>
<gene>
    <name evidence="2" type="ORF">Lysil_2386</name>
</gene>
<dbReference type="InterPro" id="IPR012341">
    <property type="entry name" value="6hp_glycosidase-like_sf"/>
</dbReference>
<comment type="caution">
    <text evidence="2">The sequence shown here is derived from an EMBL/GenBank/DDBJ whole genome shotgun (WGS) entry which is preliminary data.</text>
</comment>
<dbReference type="Proteomes" id="UP000236220">
    <property type="component" value="Unassembled WGS sequence"/>
</dbReference>
<dbReference type="InterPro" id="IPR000421">
    <property type="entry name" value="FA58C"/>
</dbReference>
<dbReference type="InterPro" id="IPR035396">
    <property type="entry name" value="Bac_rhamnosid6H"/>
</dbReference>
<keyword evidence="3" id="KW-1185">Reference proteome</keyword>